<organism evidence="1 2">
    <name type="scientific">Halalkalicoccus paucihalophilus</name>
    <dbReference type="NCBI Taxonomy" id="1008153"/>
    <lineage>
        <taxon>Archaea</taxon>
        <taxon>Methanobacteriati</taxon>
        <taxon>Methanobacteriota</taxon>
        <taxon>Stenosarchaea group</taxon>
        <taxon>Halobacteria</taxon>
        <taxon>Halobacteriales</taxon>
        <taxon>Halococcaceae</taxon>
        <taxon>Halalkalicoccus</taxon>
    </lineage>
</organism>
<keyword evidence="2" id="KW-1185">Reference proteome</keyword>
<name>A0A151AGX1_9EURY</name>
<evidence type="ECO:0000313" key="1">
    <source>
        <dbReference type="EMBL" id="KYH26891.1"/>
    </source>
</evidence>
<evidence type="ECO:0008006" key="3">
    <source>
        <dbReference type="Google" id="ProtNLM"/>
    </source>
</evidence>
<dbReference type="AlphaFoldDB" id="A0A151AGX1"/>
<sequence>MASEPCDGCGADVHIAGGVADMWSFSQESTGGMILEFGDDTEHFLCYECIERLPDHPNAGDVGALSE</sequence>
<evidence type="ECO:0000313" key="2">
    <source>
        <dbReference type="Proteomes" id="UP000075321"/>
    </source>
</evidence>
<dbReference type="Proteomes" id="UP000075321">
    <property type="component" value="Unassembled WGS sequence"/>
</dbReference>
<accession>A0A151AGX1</accession>
<dbReference type="PATRIC" id="fig|1008153.3.peg.781"/>
<dbReference type="OrthoDB" id="190410at2157"/>
<dbReference type="RefSeq" id="WP_066379772.1">
    <property type="nucleotide sequence ID" value="NZ_LTAZ01000003.1"/>
</dbReference>
<dbReference type="Pfam" id="PF24442">
    <property type="entry name" value="DUF7561"/>
    <property type="match status" value="1"/>
</dbReference>
<dbReference type="EMBL" id="LTAZ01000003">
    <property type="protein sequence ID" value="KYH26891.1"/>
    <property type="molecule type" value="Genomic_DNA"/>
</dbReference>
<gene>
    <name evidence="1" type="ORF">HAPAU_07790</name>
</gene>
<proteinExistence type="predicted"/>
<comment type="caution">
    <text evidence="1">The sequence shown here is derived from an EMBL/GenBank/DDBJ whole genome shotgun (WGS) entry which is preliminary data.</text>
</comment>
<dbReference type="InterPro" id="IPR055983">
    <property type="entry name" value="DUF7561"/>
</dbReference>
<reference evidence="1 2" key="1">
    <citation type="submission" date="2016-02" db="EMBL/GenBank/DDBJ databases">
        <title>Genome sequence of Halalkalicoccus paucihalophilus DSM 24557.</title>
        <authorList>
            <person name="Poehlein A."/>
            <person name="Daniel R."/>
        </authorList>
    </citation>
    <scope>NUCLEOTIDE SEQUENCE [LARGE SCALE GENOMIC DNA]</scope>
    <source>
        <strain evidence="1 2">DSM 24557</strain>
    </source>
</reference>
<protein>
    <recommendedName>
        <fullName evidence="3">Small CPxCG-related zinc finger protein</fullName>
    </recommendedName>
</protein>